<dbReference type="RefSeq" id="WP_162424699.1">
    <property type="nucleotide sequence ID" value="NZ_WVIE01000026.1"/>
</dbReference>
<feature type="transmembrane region" description="Helical" evidence="2">
    <location>
        <begin position="900"/>
        <end position="920"/>
    </location>
</feature>
<gene>
    <name evidence="3" type="ORF">GS601_18060</name>
</gene>
<dbReference type="InterPro" id="IPR027463">
    <property type="entry name" value="AcrB_DN_DC_subdom"/>
</dbReference>
<feature type="transmembrane region" description="Helical" evidence="2">
    <location>
        <begin position="412"/>
        <end position="433"/>
    </location>
</feature>
<evidence type="ECO:0000313" key="3">
    <source>
        <dbReference type="EMBL" id="NDJ19169.1"/>
    </source>
</evidence>
<keyword evidence="4" id="KW-1185">Reference proteome</keyword>
<keyword evidence="2" id="KW-1133">Transmembrane helix</keyword>
<feature type="transmembrane region" description="Helical" evidence="2">
    <location>
        <begin position="386"/>
        <end position="406"/>
    </location>
</feature>
<feature type="transmembrane region" description="Helical" evidence="2">
    <location>
        <begin position="1031"/>
        <end position="1057"/>
    </location>
</feature>
<sequence length="1104" mass="119293">MTSSSQPRGFSISGIAVRRHIGTLMLTLAVMAIGVFFLFTIQVDLLPSITYPRIGVRVNAPGISPEVAIDEVTRPLEEALSTTEGVVQTFSTTREGQVNVDLYFQPGGNIDQALNDATAAFNRARGRLPSTIEEPRLFKVDPSQLPVYEVALTSDSLEPVDLRVFADEELGRELTVVDGVAAVDVAGGVSEEVRVLVDFDRLQSLGVGLNEILTQLSETNRDVSGGRILGENSEPLTRAIGRFQDASEIENLSFIVSDAPESGNASGTTDSPEATRRVYLRDVAEVSDGTQQQRLFVTLNGSPAVKLSIQKQPDANTIQVVEGVKRRIEELRSAGVVPQDMQLLPTLDESIFIRNSISNVTTAGLVGAGLAAIAVLLFLGSIRQTLIIVLSIPLATLTAIILMRLFNLSLNVFSLGGLALGVGIVVDNSIVMLETIAEGSGMTLGHESRTRLNSQELIEQSIVSSQSVESALLASTSTNLVAVLPFLLIGGFIALLFNELILTISFSVAASIFVAVTIVPMMASRLLAIRWSSRVGQTWLLRNFNQRFEASTRQYRSLLDTVLRRRLLVIAITFLVLGGSSLLVLGSIPQEILPRLSTGQANLFARFAPGTPINTSLKVMSEVDKILSEQPETEYVFTTIGGSLFGSNTSENAVRSSSNITLKPGTNVPEFVERVTQEFNRLNLVDTLLRLSPGQVRGLILNNSPVRGADVDVLLQGNSAAQLEQAGRQVIAALGQAKLARYRPDTDQRQPEIQIRRDRERAAELGLNTQDIGTTIQTALEGSVPTQLQRGNRLVDVRVELKDGVIQRPSQLAQLPLFTPDRQLVRLGDIAQIETGEAPGEIQRINQRQVFQIAGTLNDDASLGGALEEVNQIFQTLQLPEGVSRLPSSAAQSNQQIQSALPLLGGLAAFLVFVVMAVQYNSLVDPLVIMLTIPLAIAGGIWGLFITNTAIGATVIVGAVLLVGIVVNNAIVMVELANQIRERDGVTRRVAMLQAAPQRLRPILMTAITTVLGMFPLALGLGEGGEFLQPLGIVVFSGLSLATILTLFIIPCFYLLLHDIFGRFEAKERVEQRAKTSFDSEDNKGEEAFDVPPVRSPEESLPRK</sequence>
<dbReference type="Proteomes" id="UP000646053">
    <property type="component" value="Unassembled WGS sequence"/>
</dbReference>
<feature type="transmembrane region" description="Helical" evidence="2">
    <location>
        <begin position="21"/>
        <end position="41"/>
    </location>
</feature>
<dbReference type="EMBL" id="WVIE01000026">
    <property type="protein sequence ID" value="NDJ19169.1"/>
    <property type="molecule type" value="Genomic_DNA"/>
</dbReference>
<feature type="compositionally biased region" description="Basic and acidic residues" evidence="1">
    <location>
        <begin position="1072"/>
        <end position="1087"/>
    </location>
</feature>
<feature type="transmembrane region" description="Helical" evidence="2">
    <location>
        <begin position="951"/>
        <end position="978"/>
    </location>
</feature>
<reference evidence="3" key="1">
    <citation type="submission" date="2019-12" db="EMBL/GenBank/DDBJ databases">
        <title>High-Quality draft genome sequences of three cyanobacteria isolated from the limestone walls of the Old Cathedral of Coimbra.</title>
        <authorList>
            <person name="Tiago I."/>
            <person name="Soares F."/>
            <person name="Portugal A."/>
        </authorList>
    </citation>
    <scope>NUCLEOTIDE SEQUENCE</scope>
    <source>
        <strain evidence="3">A</strain>
    </source>
</reference>
<evidence type="ECO:0000313" key="4">
    <source>
        <dbReference type="Proteomes" id="UP000646053"/>
    </source>
</evidence>
<feature type="region of interest" description="Disordered" evidence="1">
    <location>
        <begin position="1072"/>
        <end position="1104"/>
    </location>
</feature>
<dbReference type="SUPFAM" id="SSF82866">
    <property type="entry name" value="Multidrug efflux transporter AcrB transmembrane domain"/>
    <property type="match status" value="2"/>
</dbReference>
<feature type="transmembrane region" description="Helical" evidence="2">
    <location>
        <begin position="500"/>
        <end position="523"/>
    </location>
</feature>
<dbReference type="AlphaFoldDB" id="A0A8J7Z369"/>
<dbReference type="SUPFAM" id="SSF82693">
    <property type="entry name" value="Multidrug efflux transporter AcrB pore domain, PN1, PN2, PC1 and PC2 subdomains"/>
    <property type="match status" value="3"/>
</dbReference>
<proteinExistence type="predicted"/>
<keyword evidence="2" id="KW-0812">Transmembrane</keyword>
<dbReference type="Gene3D" id="3.30.70.1320">
    <property type="entry name" value="Multidrug efflux transporter AcrB pore domain like"/>
    <property type="match status" value="1"/>
</dbReference>
<protein>
    <submittedName>
        <fullName evidence="3">AcrB/AcrD/AcrF family protein</fullName>
    </submittedName>
</protein>
<dbReference type="GO" id="GO:0005886">
    <property type="term" value="C:plasma membrane"/>
    <property type="evidence" value="ECO:0007669"/>
    <property type="project" value="TreeGrafter"/>
</dbReference>
<dbReference type="Gene3D" id="1.20.1640.10">
    <property type="entry name" value="Multidrug efflux transporter AcrB transmembrane domain"/>
    <property type="match status" value="2"/>
</dbReference>
<dbReference type="InterPro" id="IPR001036">
    <property type="entry name" value="Acrflvin-R"/>
</dbReference>
<accession>A0A8J7Z369</accession>
<organism evidence="3 4">
    <name type="scientific">Myxacorys almedinensis A</name>
    <dbReference type="NCBI Taxonomy" id="2690445"/>
    <lineage>
        <taxon>Bacteria</taxon>
        <taxon>Bacillati</taxon>
        <taxon>Cyanobacteriota</taxon>
        <taxon>Cyanophyceae</taxon>
        <taxon>Leptolyngbyales</taxon>
        <taxon>Leptolyngbyaceae</taxon>
        <taxon>Myxacorys</taxon>
        <taxon>Myxacorys almedinensis</taxon>
    </lineage>
</organism>
<dbReference type="SUPFAM" id="SSF82714">
    <property type="entry name" value="Multidrug efflux transporter AcrB TolC docking domain, DN and DC subdomains"/>
    <property type="match status" value="2"/>
</dbReference>
<name>A0A8J7Z369_9CYAN</name>
<dbReference type="Gene3D" id="3.30.70.1430">
    <property type="entry name" value="Multidrug efflux transporter AcrB pore domain"/>
    <property type="match status" value="2"/>
</dbReference>
<dbReference type="PRINTS" id="PR00702">
    <property type="entry name" value="ACRIFLAVINRP"/>
</dbReference>
<dbReference type="Pfam" id="PF00873">
    <property type="entry name" value="ACR_tran"/>
    <property type="match status" value="1"/>
</dbReference>
<dbReference type="PANTHER" id="PTHR32063">
    <property type="match status" value="1"/>
</dbReference>
<dbReference type="Gene3D" id="3.30.2090.10">
    <property type="entry name" value="Multidrug efflux transporter AcrB TolC docking domain, DN and DC subdomains"/>
    <property type="match status" value="2"/>
</dbReference>
<dbReference type="PANTHER" id="PTHR32063:SF0">
    <property type="entry name" value="SWARMING MOTILITY PROTEIN SWRC"/>
    <property type="match status" value="1"/>
</dbReference>
<dbReference type="Gene3D" id="3.30.70.1440">
    <property type="entry name" value="Multidrug efflux transporter AcrB pore domain"/>
    <property type="match status" value="1"/>
</dbReference>
<comment type="caution">
    <text evidence="3">The sequence shown here is derived from an EMBL/GenBank/DDBJ whole genome shotgun (WGS) entry which is preliminary data.</text>
</comment>
<evidence type="ECO:0000256" key="2">
    <source>
        <dbReference type="SAM" id="Phobius"/>
    </source>
</evidence>
<dbReference type="GO" id="GO:0042910">
    <property type="term" value="F:xenobiotic transmembrane transporter activity"/>
    <property type="evidence" value="ECO:0007669"/>
    <property type="project" value="TreeGrafter"/>
</dbReference>
<feature type="transmembrane region" description="Helical" evidence="2">
    <location>
        <begin position="999"/>
        <end position="1019"/>
    </location>
</feature>
<evidence type="ECO:0000256" key="1">
    <source>
        <dbReference type="SAM" id="MobiDB-lite"/>
    </source>
</evidence>
<keyword evidence="2" id="KW-0472">Membrane</keyword>
<feature type="transmembrane region" description="Helical" evidence="2">
    <location>
        <begin position="471"/>
        <end position="494"/>
    </location>
</feature>
<feature type="transmembrane region" description="Helical" evidence="2">
    <location>
        <begin position="360"/>
        <end position="379"/>
    </location>
</feature>
<feature type="transmembrane region" description="Helical" evidence="2">
    <location>
        <begin position="567"/>
        <end position="588"/>
    </location>
</feature>
<feature type="transmembrane region" description="Helical" evidence="2">
    <location>
        <begin position="927"/>
        <end position="945"/>
    </location>
</feature>